<dbReference type="Gene3D" id="2.40.240.20">
    <property type="entry name" value="Hypothetical PUA domain-like, domain 1"/>
    <property type="match status" value="1"/>
</dbReference>
<dbReference type="SUPFAM" id="SSF75217">
    <property type="entry name" value="alpha/beta knot"/>
    <property type="match status" value="1"/>
</dbReference>
<reference evidence="13 14" key="1">
    <citation type="submission" date="2020-07" db="EMBL/GenBank/DDBJ databases">
        <title>Spirosoma foliorum sp. nov., isolated from the leaves on the Nejang mountain Korea, Republic of.</title>
        <authorList>
            <person name="Ho H."/>
            <person name="Lee Y.-J."/>
            <person name="Nurcahyanto D.-A."/>
            <person name="Kim S.-G."/>
        </authorList>
    </citation>
    <scope>NUCLEOTIDE SEQUENCE [LARGE SCALE GENOMIC DNA]</scope>
    <source>
        <strain evidence="13 14">PL0136</strain>
    </source>
</reference>
<dbReference type="PANTHER" id="PTHR30027">
    <property type="entry name" value="RIBOSOMAL RNA SMALL SUBUNIT METHYLTRANSFERASE E"/>
    <property type="match status" value="1"/>
</dbReference>
<dbReference type="EC" id="2.1.1.193" evidence="10"/>
<dbReference type="InterPro" id="IPR029028">
    <property type="entry name" value="Alpha/beta_knot_MTases"/>
</dbReference>
<dbReference type="PIRSF" id="PIRSF015601">
    <property type="entry name" value="MTase_slr0722"/>
    <property type="match status" value="1"/>
</dbReference>
<keyword evidence="14" id="KW-1185">Reference proteome</keyword>
<comment type="subcellular location">
    <subcellularLocation>
        <location evidence="1 10">Cytoplasm</location>
    </subcellularLocation>
</comment>
<comment type="catalytic activity">
    <reaction evidence="9 10">
        <text>uridine(1498) in 16S rRNA + S-adenosyl-L-methionine = N(3)-methyluridine(1498) in 16S rRNA + S-adenosyl-L-homocysteine + H(+)</text>
        <dbReference type="Rhea" id="RHEA:42920"/>
        <dbReference type="Rhea" id="RHEA-COMP:10283"/>
        <dbReference type="Rhea" id="RHEA-COMP:10284"/>
        <dbReference type="ChEBI" id="CHEBI:15378"/>
        <dbReference type="ChEBI" id="CHEBI:57856"/>
        <dbReference type="ChEBI" id="CHEBI:59789"/>
        <dbReference type="ChEBI" id="CHEBI:65315"/>
        <dbReference type="ChEBI" id="CHEBI:74502"/>
        <dbReference type="EC" id="2.1.1.193"/>
    </reaction>
</comment>
<dbReference type="Proteomes" id="UP000515369">
    <property type="component" value="Chromosome"/>
</dbReference>
<feature type="domain" description="Ribosomal RNA small subunit methyltransferase E methyltransferase" evidence="11">
    <location>
        <begin position="73"/>
        <end position="230"/>
    </location>
</feature>
<dbReference type="GO" id="GO:0070475">
    <property type="term" value="P:rRNA base methylation"/>
    <property type="evidence" value="ECO:0007669"/>
    <property type="project" value="TreeGrafter"/>
</dbReference>
<proteinExistence type="inferred from homology"/>
<sequence length="235" mass="26273">MHLFYQPGLDGPNPPEYLSEDDSRHAIKTLRLGIGELIAVTDGQGNRYAAVITKADARRCAFRITETQTTAPRPFSIRICVAPTKNLDRIEWFVEKAVEIGIERISFFFGQHSERRVLKLERIEKIAVSAMKQSLQSFLPILDEAIPFGDLLKTISEEQRFIAHLPANEPPVHLAKAATVNGKYTVLIGPEGDFSEKEIQQAIEANFKMVTLGPNRLRTETAALTACQLLNFINA</sequence>
<comment type="similarity">
    <text evidence="2 10">Belongs to the RNA methyltransferase RsmE family.</text>
</comment>
<dbReference type="SUPFAM" id="SSF88697">
    <property type="entry name" value="PUA domain-like"/>
    <property type="match status" value="1"/>
</dbReference>
<dbReference type="InterPro" id="IPR046886">
    <property type="entry name" value="RsmE_MTase_dom"/>
</dbReference>
<evidence type="ECO:0000259" key="12">
    <source>
        <dbReference type="Pfam" id="PF20260"/>
    </source>
</evidence>
<evidence type="ECO:0000256" key="8">
    <source>
        <dbReference type="ARBA" id="ARBA00025699"/>
    </source>
</evidence>
<comment type="function">
    <text evidence="8 10">Specifically methylates the N3 position of the uracil ring of uridine 1498 (m3U1498) in 16S rRNA. Acts on the fully assembled 30S ribosomal subunit.</text>
</comment>
<dbReference type="AlphaFoldDB" id="A0A7G5H5V8"/>
<dbReference type="Pfam" id="PF20260">
    <property type="entry name" value="PUA_4"/>
    <property type="match status" value="1"/>
</dbReference>
<dbReference type="EMBL" id="CP059732">
    <property type="protein sequence ID" value="QMW06500.1"/>
    <property type="molecule type" value="Genomic_DNA"/>
</dbReference>
<evidence type="ECO:0000256" key="3">
    <source>
        <dbReference type="ARBA" id="ARBA00022490"/>
    </source>
</evidence>
<evidence type="ECO:0000313" key="14">
    <source>
        <dbReference type="Proteomes" id="UP000515369"/>
    </source>
</evidence>
<dbReference type="RefSeq" id="WP_182463896.1">
    <property type="nucleotide sequence ID" value="NZ_CP059732.1"/>
</dbReference>
<evidence type="ECO:0000256" key="5">
    <source>
        <dbReference type="ARBA" id="ARBA00022603"/>
    </source>
</evidence>
<evidence type="ECO:0000256" key="10">
    <source>
        <dbReference type="PIRNR" id="PIRNR015601"/>
    </source>
</evidence>
<dbReference type="NCBIfam" id="TIGR00046">
    <property type="entry name" value="RsmE family RNA methyltransferase"/>
    <property type="match status" value="1"/>
</dbReference>
<gene>
    <name evidence="13" type="ORF">H3H32_17190</name>
</gene>
<dbReference type="Gene3D" id="3.40.1280.10">
    <property type="match status" value="1"/>
</dbReference>
<evidence type="ECO:0000313" key="13">
    <source>
        <dbReference type="EMBL" id="QMW06500.1"/>
    </source>
</evidence>
<dbReference type="Pfam" id="PF04452">
    <property type="entry name" value="Methyltrans_RNA"/>
    <property type="match status" value="1"/>
</dbReference>
<dbReference type="PANTHER" id="PTHR30027:SF3">
    <property type="entry name" value="16S RRNA (URACIL(1498)-N(3))-METHYLTRANSFERASE"/>
    <property type="match status" value="1"/>
</dbReference>
<dbReference type="KEGG" id="sfol:H3H32_17190"/>
<evidence type="ECO:0000256" key="4">
    <source>
        <dbReference type="ARBA" id="ARBA00022552"/>
    </source>
</evidence>
<dbReference type="NCBIfam" id="NF008702">
    <property type="entry name" value="PRK11713.6-1"/>
    <property type="match status" value="1"/>
</dbReference>
<evidence type="ECO:0000256" key="6">
    <source>
        <dbReference type="ARBA" id="ARBA00022679"/>
    </source>
</evidence>
<evidence type="ECO:0000256" key="2">
    <source>
        <dbReference type="ARBA" id="ARBA00005528"/>
    </source>
</evidence>
<organism evidence="13 14">
    <name type="scientific">Spirosoma foliorum</name>
    <dbReference type="NCBI Taxonomy" id="2710596"/>
    <lineage>
        <taxon>Bacteria</taxon>
        <taxon>Pseudomonadati</taxon>
        <taxon>Bacteroidota</taxon>
        <taxon>Cytophagia</taxon>
        <taxon>Cytophagales</taxon>
        <taxon>Cytophagaceae</taxon>
        <taxon>Spirosoma</taxon>
    </lineage>
</organism>
<keyword evidence="5 10" id="KW-0489">Methyltransferase</keyword>
<dbReference type="InterPro" id="IPR006700">
    <property type="entry name" value="RsmE"/>
</dbReference>
<evidence type="ECO:0000259" key="11">
    <source>
        <dbReference type="Pfam" id="PF04452"/>
    </source>
</evidence>
<dbReference type="InterPro" id="IPR046887">
    <property type="entry name" value="RsmE_PUA-like"/>
</dbReference>
<keyword evidence="4 10" id="KW-0698">rRNA processing</keyword>
<dbReference type="GO" id="GO:0005737">
    <property type="term" value="C:cytoplasm"/>
    <property type="evidence" value="ECO:0007669"/>
    <property type="project" value="UniProtKB-SubCell"/>
</dbReference>
<keyword evidence="7 10" id="KW-0949">S-adenosyl-L-methionine</keyword>
<accession>A0A7G5H5V8</accession>
<keyword evidence="6 10" id="KW-0808">Transferase</keyword>
<dbReference type="InterPro" id="IPR029026">
    <property type="entry name" value="tRNA_m1G_MTases_N"/>
</dbReference>
<dbReference type="CDD" id="cd18084">
    <property type="entry name" value="RsmE-like"/>
    <property type="match status" value="1"/>
</dbReference>
<name>A0A7G5H5V8_9BACT</name>
<dbReference type="InterPro" id="IPR015947">
    <property type="entry name" value="PUA-like_sf"/>
</dbReference>
<keyword evidence="3 10" id="KW-0963">Cytoplasm</keyword>
<evidence type="ECO:0000256" key="1">
    <source>
        <dbReference type="ARBA" id="ARBA00004496"/>
    </source>
</evidence>
<protein>
    <recommendedName>
        <fullName evidence="10">Ribosomal RNA small subunit methyltransferase E</fullName>
        <ecNumber evidence="10">2.1.1.193</ecNumber>
    </recommendedName>
</protein>
<evidence type="ECO:0000256" key="9">
    <source>
        <dbReference type="ARBA" id="ARBA00047944"/>
    </source>
</evidence>
<evidence type="ECO:0000256" key="7">
    <source>
        <dbReference type="ARBA" id="ARBA00022691"/>
    </source>
</evidence>
<dbReference type="GO" id="GO:0070042">
    <property type="term" value="F:rRNA (uridine-N3-)-methyltransferase activity"/>
    <property type="evidence" value="ECO:0007669"/>
    <property type="project" value="TreeGrafter"/>
</dbReference>
<feature type="domain" description="Ribosomal RNA small subunit methyltransferase E PUA-like" evidence="12">
    <location>
        <begin position="18"/>
        <end position="64"/>
    </location>
</feature>